<protein>
    <recommendedName>
        <fullName evidence="7">Co-chaperone protein DjlA</fullName>
    </recommendedName>
</protein>
<comment type="subcellular location">
    <subcellularLocation>
        <location evidence="7">Cell inner membrane</location>
        <topology evidence="7">Single-pass type III membrane protein</topology>
    </subcellularLocation>
</comment>
<dbReference type="InterPro" id="IPR050817">
    <property type="entry name" value="DjlA_DnaK_co-chaperone"/>
</dbReference>
<dbReference type="InterPro" id="IPR007791">
    <property type="entry name" value="DjlA_N"/>
</dbReference>
<dbReference type="Pfam" id="PF05099">
    <property type="entry name" value="TerB"/>
    <property type="match status" value="1"/>
</dbReference>
<dbReference type="InterPro" id="IPR023749">
    <property type="entry name" value="DjlA"/>
</dbReference>
<evidence type="ECO:0000256" key="1">
    <source>
        <dbReference type="ARBA" id="ARBA00022475"/>
    </source>
</evidence>
<dbReference type="PRINTS" id="PR00625">
    <property type="entry name" value="JDOMAIN"/>
</dbReference>
<evidence type="ECO:0000256" key="6">
    <source>
        <dbReference type="ARBA" id="ARBA00023186"/>
    </source>
</evidence>
<dbReference type="HAMAP" id="MF_01153">
    <property type="entry name" value="DjlA"/>
    <property type="match status" value="1"/>
</dbReference>
<dbReference type="Gene3D" id="1.10.3680.10">
    <property type="entry name" value="TerB-like"/>
    <property type="match status" value="1"/>
</dbReference>
<keyword evidence="4 7" id="KW-1133">Transmembrane helix</keyword>
<dbReference type="RefSeq" id="WP_233052675.1">
    <property type="nucleotide sequence ID" value="NZ_JAIMJA010000008.1"/>
</dbReference>
<gene>
    <name evidence="7 10" type="primary">djlA</name>
    <name evidence="10" type="ORF">K6Y31_10185</name>
</gene>
<evidence type="ECO:0000256" key="5">
    <source>
        <dbReference type="ARBA" id="ARBA00023136"/>
    </source>
</evidence>
<keyword evidence="11" id="KW-1185">Reference proteome</keyword>
<dbReference type="InterPro" id="IPR001623">
    <property type="entry name" value="DnaJ_domain"/>
</dbReference>
<evidence type="ECO:0000256" key="8">
    <source>
        <dbReference type="SAM" id="Phobius"/>
    </source>
</evidence>
<dbReference type="EMBL" id="JAIMJA010000008">
    <property type="protein sequence ID" value="MCE2595184.1"/>
    <property type="molecule type" value="Genomic_DNA"/>
</dbReference>
<proteinExistence type="inferred from homology"/>
<comment type="domain">
    <text evidence="7">The transmembrane domain is a dimerization domain.</text>
</comment>
<sequence length="271" mass="30376">MWGKLLGGFFGYMLAHHFIGALIGIWLGHKLDKALGQSGRFRETLIGAARQSALRQQQLFFHATFSVMGHIAKSKGRVTAAEIGVASLLMDRLNLDATHKQAAQEAFRQGKESEFPLEETLKTFVASCRGRKNVLQMFLEIQLQAAFADGELHPNEKDVLDKVADILGFSQAELARLISMLEAELKFHRQGRGSSKEQRAQQLTDAYQILGVTEQDSFAVVKKAYRKLMSQHHPDKLVAKGLPPEMMEVAKEKAQDIQKAYELIKQVKETE</sequence>
<keyword evidence="6 7" id="KW-0143">Chaperone</keyword>
<name>A0ABS8W868_9GAMM</name>
<keyword evidence="2 7" id="KW-0997">Cell inner membrane</keyword>
<feature type="topological domain" description="Periplasmic" evidence="7">
    <location>
        <begin position="1"/>
        <end position="4"/>
    </location>
</feature>
<dbReference type="PROSITE" id="PS50076">
    <property type="entry name" value="DNAJ_2"/>
    <property type="match status" value="1"/>
</dbReference>
<comment type="caution">
    <text evidence="10">The sequence shown here is derived from an EMBL/GenBank/DDBJ whole genome shotgun (WGS) entry which is preliminary data.</text>
</comment>
<keyword evidence="3 7" id="KW-0812">Transmembrane</keyword>
<dbReference type="SMART" id="SM00271">
    <property type="entry name" value="DnaJ"/>
    <property type="match status" value="1"/>
</dbReference>
<comment type="subunit">
    <text evidence="7">Homodimer.</text>
</comment>
<evidence type="ECO:0000256" key="3">
    <source>
        <dbReference type="ARBA" id="ARBA00022692"/>
    </source>
</evidence>
<evidence type="ECO:0000256" key="4">
    <source>
        <dbReference type="ARBA" id="ARBA00022989"/>
    </source>
</evidence>
<keyword evidence="1 7" id="KW-1003">Cell membrane</keyword>
<dbReference type="CDD" id="cd06257">
    <property type="entry name" value="DnaJ"/>
    <property type="match status" value="1"/>
</dbReference>
<dbReference type="PANTHER" id="PTHR24074">
    <property type="entry name" value="CO-CHAPERONE PROTEIN DJLA"/>
    <property type="match status" value="1"/>
</dbReference>
<evidence type="ECO:0000313" key="11">
    <source>
        <dbReference type="Proteomes" id="UP001201273"/>
    </source>
</evidence>
<evidence type="ECO:0000256" key="2">
    <source>
        <dbReference type="ARBA" id="ARBA00022519"/>
    </source>
</evidence>
<comment type="function">
    <text evidence="7">Regulatory DnaK co-chaperone. Direct interaction between DnaK and DjlA is needed for the induction of the wcaABCDE operon, involved in the synthesis of a colanic acid polysaccharide capsule, possibly through activation of the RcsB/RcsC phosphotransfer signaling pathway. The colanic acid capsule may help the bacterium survive conditions outside the host.</text>
</comment>
<keyword evidence="5 7" id="KW-0472">Membrane</keyword>
<organism evidence="10 11">
    <name type="scientific">Motilimonas cestriensis</name>
    <dbReference type="NCBI Taxonomy" id="2742685"/>
    <lineage>
        <taxon>Bacteria</taxon>
        <taxon>Pseudomonadati</taxon>
        <taxon>Pseudomonadota</taxon>
        <taxon>Gammaproteobacteria</taxon>
        <taxon>Alteromonadales</taxon>
        <taxon>Alteromonadales genera incertae sedis</taxon>
        <taxon>Motilimonas</taxon>
    </lineage>
</organism>
<dbReference type="Gene3D" id="1.10.287.110">
    <property type="entry name" value="DnaJ domain"/>
    <property type="match status" value="1"/>
</dbReference>
<dbReference type="InterPro" id="IPR036869">
    <property type="entry name" value="J_dom_sf"/>
</dbReference>
<dbReference type="Pfam" id="PF00226">
    <property type="entry name" value="DnaJ"/>
    <property type="match status" value="1"/>
</dbReference>
<feature type="domain" description="J" evidence="9">
    <location>
        <begin position="205"/>
        <end position="269"/>
    </location>
</feature>
<dbReference type="InterPro" id="IPR029024">
    <property type="entry name" value="TerB-like"/>
</dbReference>
<accession>A0ABS8W868</accession>
<dbReference type="SUPFAM" id="SSF46565">
    <property type="entry name" value="Chaperone J-domain"/>
    <property type="match status" value="1"/>
</dbReference>
<dbReference type="NCBIfam" id="NF006948">
    <property type="entry name" value="PRK09430.1"/>
    <property type="match status" value="1"/>
</dbReference>
<feature type="topological domain" description="Cytoplasmic" evidence="7">
    <location>
        <begin position="30"/>
        <end position="271"/>
    </location>
</feature>
<evidence type="ECO:0000259" key="9">
    <source>
        <dbReference type="PROSITE" id="PS50076"/>
    </source>
</evidence>
<dbReference type="Proteomes" id="UP001201273">
    <property type="component" value="Unassembled WGS sequence"/>
</dbReference>
<dbReference type="CDD" id="cd07316">
    <property type="entry name" value="terB_like_DjlA"/>
    <property type="match status" value="1"/>
</dbReference>
<evidence type="ECO:0000313" key="10">
    <source>
        <dbReference type="EMBL" id="MCE2595184.1"/>
    </source>
</evidence>
<reference evidence="10 11" key="1">
    <citation type="journal article" date="2022" name="Environ. Microbiol. Rep.">
        <title>Eco-phylogenetic analyses reveal divergent evolution of vitamin B12 metabolism in the marine bacterial family 'Psychromonadaceae'.</title>
        <authorList>
            <person name="Jin X."/>
            <person name="Yang Y."/>
            <person name="Cao H."/>
            <person name="Gao B."/>
            <person name="Zhao Z."/>
        </authorList>
    </citation>
    <scope>NUCLEOTIDE SEQUENCE [LARGE SCALE GENOMIC DNA]</scope>
    <source>
        <strain evidence="10 11">MKS20</strain>
    </source>
</reference>
<evidence type="ECO:0000256" key="7">
    <source>
        <dbReference type="HAMAP-Rule" id="MF_01153"/>
    </source>
</evidence>
<feature type="transmembrane region" description="Helical" evidence="8">
    <location>
        <begin position="6"/>
        <end position="27"/>
    </location>
</feature>